<protein>
    <submittedName>
        <fullName evidence="2">Uncharacterized protein</fullName>
    </submittedName>
</protein>
<proteinExistence type="predicted"/>
<feature type="non-terminal residue" evidence="2">
    <location>
        <position position="1"/>
    </location>
</feature>
<comment type="caution">
    <text evidence="2">The sequence shown here is derived from an EMBL/GenBank/DDBJ whole genome shotgun (WGS) entry which is preliminary data.</text>
</comment>
<feature type="compositionally biased region" description="Basic and acidic residues" evidence="1">
    <location>
        <begin position="46"/>
        <end position="62"/>
    </location>
</feature>
<accession>A0A1R3J679</accession>
<feature type="compositionally biased region" description="Gly residues" evidence="1">
    <location>
        <begin position="24"/>
        <end position="36"/>
    </location>
</feature>
<dbReference type="Proteomes" id="UP000188268">
    <property type="component" value="Unassembled WGS sequence"/>
</dbReference>
<evidence type="ECO:0000313" key="3">
    <source>
        <dbReference type="Proteomes" id="UP000188268"/>
    </source>
</evidence>
<gene>
    <name evidence="2" type="ORF">CCACVL1_07403</name>
</gene>
<name>A0A1R3J679_COCAP</name>
<keyword evidence="3" id="KW-1185">Reference proteome</keyword>
<reference evidence="2 3" key="1">
    <citation type="submission" date="2013-09" db="EMBL/GenBank/DDBJ databases">
        <title>Corchorus capsularis genome sequencing.</title>
        <authorList>
            <person name="Alam M."/>
            <person name="Haque M.S."/>
            <person name="Islam M.S."/>
            <person name="Emdad E.M."/>
            <person name="Islam M.M."/>
            <person name="Ahmed B."/>
            <person name="Halim A."/>
            <person name="Hossen Q.M.M."/>
            <person name="Hossain M.Z."/>
            <person name="Ahmed R."/>
            <person name="Khan M.M."/>
            <person name="Islam R."/>
            <person name="Rashid M.M."/>
            <person name="Khan S.A."/>
            <person name="Rahman M.S."/>
            <person name="Alam M."/>
        </authorList>
    </citation>
    <scope>NUCLEOTIDE SEQUENCE [LARGE SCALE GENOMIC DNA]</scope>
    <source>
        <strain evidence="3">cv. CVL-1</strain>
        <tissue evidence="2">Whole seedling</tissue>
    </source>
</reference>
<dbReference type="AlphaFoldDB" id="A0A1R3J679"/>
<dbReference type="EMBL" id="AWWV01008473">
    <property type="protein sequence ID" value="OMO90322.1"/>
    <property type="molecule type" value="Genomic_DNA"/>
</dbReference>
<dbReference type="Gramene" id="OMO90322">
    <property type="protein sequence ID" value="OMO90322"/>
    <property type="gene ID" value="CCACVL1_07403"/>
</dbReference>
<evidence type="ECO:0000256" key="1">
    <source>
        <dbReference type="SAM" id="MobiDB-lite"/>
    </source>
</evidence>
<evidence type="ECO:0000313" key="2">
    <source>
        <dbReference type="EMBL" id="OMO90322.1"/>
    </source>
</evidence>
<organism evidence="2 3">
    <name type="scientific">Corchorus capsularis</name>
    <name type="common">Jute</name>
    <dbReference type="NCBI Taxonomy" id="210143"/>
    <lineage>
        <taxon>Eukaryota</taxon>
        <taxon>Viridiplantae</taxon>
        <taxon>Streptophyta</taxon>
        <taxon>Embryophyta</taxon>
        <taxon>Tracheophyta</taxon>
        <taxon>Spermatophyta</taxon>
        <taxon>Magnoliopsida</taxon>
        <taxon>eudicotyledons</taxon>
        <taxon>Gunneridae</taxon>
        <taxon>Pentapetalae</taxon>
        <taxon>rosids</taxon>
        <taxon>malvids</taxon>
        <taxon>Malvales</taxon>
        <taxon>Malvaceae</taxon>
        <taxon>Grewioideae</taxon>
        <taxon>Apeibeae</taxon>
        <taxon>Corchorus</taxon>
    </lineage>
</organism>
<sequence>GGDDDGAGGSGIGRDGGDISKSILGGGGDDGSGCGDLGPSPTKNAATREKMPRIFLEKCPSR</sequence>
<feature type="region of interest" description="Disordered" evidence="1">
    <location>
        <begin position="1"/>
        <end position="62"/>
    </location>
</feature>